<protein>
    <submittedName>
        <fullName evidence="1">Uncharacterized protein</fullName>
    </submittedName>
</protein>
<proteinExistence type="predicted"/>
<dbReference type="PATRIC" id="fig|1218567.3.peg.345"/>
<dbReference type="EMBL" id="ANMU01000016">
    <property type="protein sequence ID" value="EMJ84613.1"/>
    <property type="molecule type" value="Genomic_DNA"/>
</dbReference>
<evidence type="ECO:0000313" key="2">
    <source>
        <dbReference type="Proteomes" id="UP000011873"/>
    </source>
</evidence>
<dbReference type="AlphaFoldDB" id="M6C742"/>
<reference evidence="1 2" key="1">
    <citation type="submission" date="2013-01" db="EMBL/GenBank/DDBJ databases">
        <authorList>
            <person name="Harkins D.M."/>
            <person name="Durkin A.S."/>
            <person name="Brinkac L.M."/>
            <person name="Haft D.H."/>
            <person name="Selengut J.D."/>
            <person name="Sanka R."/>
            <person name="DePew J."/>
            <person name="Purushe J."/>
            <person name="Galloway R.L."/>
            <person name="Vinetz J.M."/>
            <person name="Sutton G.G."/>
            <person name="Nierman W.C."/>
            <person name="Fouts D.E."/>
        </authorList>
    </citation>
    <scope>NUCLEOTIDE SEQUENCE [LARGE SCALE GENOMIC DNA]</scope>
    <source>
        <strain evidence="1 2">Sponselee CDC</strain>
    </source>
</reference>
<organism evidence="1 2">
    <name type="scientific">Leptospira borgpetersenii serovar Hardjo-bovis str. Sponselee</name>
    <dbReference type="NCBI Taxonomy" id="1303729"/>
    <lineage>
        <taxon>Bacteria</taxon>
        <taxon>Pseudomonadati</taxon>
        <taxon>Spirochaetota</taxon>
        <taxon>Spirochaetia</taxon>
        <taxon>Leptospirales</taxon>
        <taxon>Leptospiraceae</taxon>
        <taxon>Leptospira</taxon>
    </lineage>
</organism>
<gene>
    <name evidence="1" type="ORF">LEP1GSC016_4288</name>
</gene>
<sequence length="41" mass="4844">MIPKKSLSFSRVEPSFTRRVQRGYVLPIRSTVEFFHKSFAL</sequence>
<name>M6C742_LEPBO</name>
<evidence type="ECO:0000313" key="1">
    <source>
        <dbReference type="EMBL" id="EMJ84613.1"/>
    </source>
</evidence>
<comment type="caution">
    <text evidence="1">The sequence shown here is derived from an EMBL/GenBank/DDBJ whole genome shotgun (WGS) entry which is preliminary data.</text>
</comment>
<dbReference type="Proteomes" id="UP000011873">
    <property type="component" value="Unassembled WGS sequence"/>
</dbReference>
<accession>M6C742</accession>